<dbReference type="Proteomes" id="UP000237662">
    <property type="component" value="Unassembled WGS sequence"/>
</dbReference>
<dbReference type="PANTHER" id="PTHR10366">
    <property type="entry name" value="NAD DEPENDENT EPIMERASE/DEHYDRATASE"/>
    <property type="match status" value="1"/>
</dbReference>
<dbReference type="OrthoDB" id="9778052at2"/>
<evidence type="ECO:0000313" key="4">
    <source>
        <dbReference type="EMBL" id="PPK84540.1"/>
    </source>
</evidence>
<comment type="caution">
    <text evidence="4">The sequence shown here is derived from an EMBL/GenBank/DDBJ whole genome shotgun (WGS) entry which is preliminary data.</text>
</comment>
<reference evidence="4 5" key="1">
    <citation type="submission" date="2018-02" db="EMBL/GenBank/DDBJ databases">
        <title>Genomic Encyclopedia of Archaeal and Bacterial Type Strains, Phase II (KMG-II): from individual species to whole genera.</title>
        <authorList>
            <person name="Goeker M."/>
        </authorList>
    </citation>
    <scope>NUCLEOTIDE SEQUENCE [LARGE SCALE GENOMIC DNA]</scope>
    <source>
        <strain evidence="4 5">DSM 29526</strain>
    </source>
</reference>
<name>A0A2S6I0P9_9BACT</name>
<dbReference type="InterPro" id="IPR050425">
    <property type="entry name" value="NAD(P)_dehydrat-like"/>
</dbReference>
<organism evidence="4 5">
    <name type="scientific">Neolewinella xylanilytica</name>
    <dbReference type="NCBI Taxonomy" id="1514080"/>
    <lineage>
        <taxon>Bacteria</taxon>
        <taxon>Pseudomonadati</taxon>
        <taxon>Bacteroidota</taxon>
        <taxon>Saprospiria</taxon>
        <taxon>Saprospirales</taxon>
        <taxon>Lewinellaceae</taxon>
        <taxon>Neolewinella</taxon>
    </lineage>
</organism>
<protein>
    <submittedName>
        <fullName evidence="4">Nucleoside-diphosphate-sugar epimerase</fullName>
    </submittedName>
</protein>
<evidence type="ECO:0000313" key="5">
    <source>
        <dbReference type="Proteomes" id="UP000237662"/>
    </source>
</evidence>
<dbReference type="AlphaFoldDB" id="A0A2S6I0P9"/>
<sequence>MQTIDRSKPVLVTGATGYVAGWLVKKLLLEGFTVHAPVRQPDNEAKRAHLDELAATAPGTIRYFRADLLDEGSYTEAMQGCELVFHTASPFSPNVDNPERELIEPAVKGTKNVLNGANAVKSVKRVVLTSSCAAIYTDATDCQRAPGGVLTESVWNTTASLDYQPYAFSKTLAEKTAWDMANAQSRWDLVTINPCLVMGPTLNPGGTTSESLSLLRQLGDGTMRSGVPNVNIGLVDVRDVADAHYLAAFTPEAKGRYITCAHNTSFPELARALQPKYGKDYPIPTRTLPKWLVMIVGPLVNKSLSRRFVRNNVGVPWTADNSKIRNQLGINFRPLKMTMEDAFEVLVEEGMV</sequence>
<accession>A0A2S6I0P9</accession>
<dbReference type="RefSeq" id="WP_104421266.1">
    <property type="nucleotide sequence ID" value="NZ_PTJC01000007.1"/>
</dbReference>
<dbReference type="SUPFAM" id="SSF51735">
    <property type="entry name" value="NAD(P)-binding Rossmann-fold domains"/>
    <property type="match status" value="1"/>
</dbReference>
<gene>
    <name evidence="4" type="ORF">CLV84_3701</name>
</gene>
<proteinExistence type="inferred from homology"/>
<evidence type="ECO:0000256" key="1">
    <source>
        <dbReference type="ARBA" id="ARBA00023002"/>
    </source>
</evidence>
<keyword evidence="1" id="KW-0560">Oxidoreductase</keyword>
<dbReference type="FunFam" id="3.40.50.720:FF:000336">
    <property type="entry name" value="Aldehyde reductase"/>
    <property type="match status" value="1"/>
</dbReference>
<evidence type="ECO:0000259" key="3">
    <source>
        <dbReference type="Pfam" id="PF01370"/>
    </source>
</evidence>
<feature type="domain" description="NAD-dependent epimerase/dehydratase" evidence="3">
    <location>
        <begin position="10"/>
        <end position="254"/>
    </location>
</feature>
<dbReference type="EMBL" id="PTJC01000007">
    <property type="protein sequence ID" value="PPK84540.1"/>
    <property type="molecule type" value="Genomic_DNA"/>
</dbReference>
<dbReference type="PANTHER" id="PTHR10366:SF564">
    <property type="entry name" value="STEROL-4-ALPHA-CARBOXYLATE 3-DEHYDROGENASE, DECARBOXYLATING"/>
    <property type="match status" value="1"/>
</dbReference>
<keyword evidence="5" id="KW-1185">Reference proteome</keyword>
<dbReference type="Gene3D" id="3.40.50.720">
    <property type="entry name" value="NAD(P)-binding Rossmann-like Domain"/>
    <property type="match status" value="1"/>
</dbReference>
<dbReference type="InterPro" id="IPR036291">
    <property type="entry name" value="NAD(P)-bd_dom_sf"/>
</dbReference>
<dbReference type="InterPro" id="IPR001509">
    <property type="entry name" value="Epimerase_deHydtase"/>
</dbReference>
<dbReference type="GO" id="GO:0016616">
    <property type="term" value="F:oxidoreductase activity, acting on the CH-OH group of donors, NAD or NADP as acceptor"/>
    <property type="evidence" value="ECO:0007669"/>
    <property type="project" value="TreeGrafter"/>
</dbReference>
<dbReference type="Pfam" id="PF01370">
    <property type="entry name" value="Epimerase"/>
    <property type="match status" value="1"/>
</dbReference>
<evidence type="ECO:0000256" key="2">
    <source>
        <dbReference type="ARBA" id="ARBA00023445"/>
    </source>
</evidence>
<comment type="similarity">
    <text evidence="2">Belongs to the NAD(P)-dependent epimerase/dehydratase family. Dihydroflavonol-4-reductase subfamily.</text>
</comment>